<dbReference type="Gene3D" id="3.90.640.10">
    <property type="entry name" value="Actin, Chain A, domain 4"/>
    <property type="match status" value="2"/>
</dbReference>
<evidence type="ECO:0000256" key="2">
    <source>
        <dbReference type="ARBA" id="ARBA00006021"/>
    </source>
</evidence>
<dbReference type="PANTHER" id="PTHR11937">
    <property type="entry name" value="ACTIN"/>
    <property type="match status" value="1"/>
</dbReference>
<dbReference type="Gene3D" id="2.30.36.70">
    <property type="entry name" value="Actin, Chain A, domain 2"/>
    <property type="match status" value="1"/>
</dbReference>
<keyword evidence="11" id="KW-1185">Reference proteome</keyword>
<dbReference type="GO" id="GO:0010604">
    <property type="term" value="P:positive regulation of macromolecule metabolic process"/>
    <property type="evidence" value="ECO:0007669"/>
    <property type="project" value="UniProtKB-ARBA"/>
</dbReference>
<evidence type="ECO:0000256" key="6">
    <source>
        <dbReference type="ARBA" id="ARBA00023054"/>
    </source>
</evidence>
<dbReference type="CDD" id="cd10211">
    <property type="entry name" value="ASKHA_NBD_Arp5"/>
    <property type="match status" value="1"/>
</dbReference>
<comment type="subcellular location">
    <subcellularLocation>
        <location evidence="1">Nucleus</location>
    </subcellularLocation>
</comment>
<dbReference type="OrthoDB" id="7340501at2759"/>
<evidence type="ECO:0000256" key="9">
    <source>
        <dbReference type="SAM" id="MobiDB-lite"/>
    </source>
</evidence>
<keyword evidence="6" id="KW-0175">Coiled coil</keyword>
<dbReference type="SUPFAM" id="SSF53067">
    <property type="entry name" value="Actin-like ATPase domain"/>
    <property type="match status" value="2"/>
</dbReference>
<evidence type="ECO:0000256" key="7">
    <source>
        <dbReference type="ARBA" id="ARBA00023163"/>
    </source>
</evidence>
<evidence type="ECO:0000256" key="8">
    <source>
        <dbReference type="ARBA" id="ARBA00023242"/>
    </source>
</evidence>
<protein>
    <recommendedName>
        <fullName evidence="3">Actin-related protein 5</fullName>
    </recommendedName>
</protein>
<dbReference type="GO" id="GO:0006974">
    <property type="term" value="P:DNA damage response"/>
    <property type="evidence" value="ECO:0007669"/>
    <property type="project" value="UniProtKB-KW"/>
</dbReference>
<dbReference type="Pfam" id="PF00022">
    <property type="entry name" value="Actin"/>
    <property type="match status" value="2"/>
</dbReference>
<evidence type="ECO:0000256" key="3">
    <source>
        <dbReference type="ARBA" id="ARBA00021612"/>
    </source>
</evidence>
<dbReference type="FunFam" id="3.30.420.40:FF:000048">
    <property type="entry name" value="ARP5 actin-related protein 5 homolog"/>
    <property type="match status" value="1"/>
</dbReference>
<dbReference type="SMART" id="SM00268">
    <property type="entry name" value="ACTIN"/>
    <property type="match status" value="1"/>
</dbReference>
<dbReference type="Gene3D" id="3.30.420.40">
    <property type="match status" value="4"/>
</dbReference>
<organism evidence="10 11">
    <name type="scientific">Carex littledalei</name>
    <dbReference type="NCBI Taxonomy" id="544730"/>
    <lineage>
        <taxon>Eukaryota</taxon>
        <taxon>Viridiplantae</taxon>
        <taxon>Streptophyta</taxon>
        <taxon>Embryophyta</taxon>
        <taxon>Tracheophyta</taxon>
        <taxon>Spermatophyta</taxon>
        <taxon>Magnoliopsida</taxon>
        <taxon>Liliopsida</taxon>
        <taxon>Poales</taxon>
        <taxon>Cyperaceae</taxon>
        <taxon>Cyperoideae</taxon>
        <taxon>Cariceae</taxon>
        <taxon>Carex</taxon>
        <taxon>Carex subgen. Euthyceras</taxon>
    </lineage>
</organism>
<proteinExistence type="inferred from homology"/>
<name>A0A833R4U6_9POAL</name>
<dbReference type="FunFam" id="3.30.420.40:FF:000058">
    <property type="entry name" value="Putative actin-related protein 5"/>
    <property type="match status" value="1"/>
</dbReference>
<evidence type="ECO:0000256" key="4">
    <source>
        <dbReference type="ARBA" id="ARBA00022763"/>
    </source>
</evidence>
<evidence type="ECO:0000256" key="1">
    <source>
        <dbReference type="ARBA" id="ARBA00004123"/>
    </source>
</evidence>
<dbReference type="AlphaFoldDB" id="A0A833R4U6"/>
<dbReference type="GO" id="GO:0005634">
    <property type="term" value="C:nucleus"/>
    <property type="evidence" value="ECO:0007669"/>
    <property type="project" value="UniProtKB-SubCell"/>
</dbReference>
<evidence type="ECO:0000313" key="11">
    <source>
        <dbReference type="Proteomes" id="UP000623129"/>
    </source>
</evidence>
<comment type="caution">
    <text evidence="10">The sequence shown here is derived from an EMBL/GenBank/DDBJ whole genome shotgun (WGS) entry which is preliminary data.</text>
</comment>
<evidence type="ECO:0000313" key="10">
    <source>
        <dbReference type="EMBL" id="KAF3333647.1"/>
    </source>
</evidence>
<sequence length="728" mass="82898">MAEARIARQTDYDLFSPTTPIVIDNGGSTFRIGWAGESDPRIMFRNVALRPRHRSTGETVTVVGEHDPALFKYFDCTRSSWRSPFDNNVVYQFEIMEYVLDYGFDQLGASSSMAGKVDHPILMTECILNPVSSRAKMAELLFETYGAPSVAFGVDAAFSYKYNQNLGICAEDGIALSVGYMTSHSIPFLKGEPLPEGSCRTNVGGYHVTNYLKELLSLKYPYHASSITWEKSEELKREHCYVAPDYASELQIFKKGTKESEEKKRVWQLPWIPPPQEEPPSEEELARKAAIREKQGQRLREMAAAKRSQKITDLENELHVLETLLSQLEQAEQPEVASSILARSGYLSRQEIESAHFRVSQSLRKARGEPTGTVEDNADNVTSADKYPLVSIPDEMLTPDQLKEKKRQLFLKTTSEGRLRAKQKRSEEEMMRERQNQLEEERRLENPELYLEELRAKYKELSEKMDQRKRLKTNGNGNGNGNNVSGGTGRGERLNAAQRERMRLLTTALYDKGKGEDTFGLKDEDWQLYKLMSKDTDDDDDVVDPDEAELERVATKLQEFDPSFVERTEARLMQSAQEPPRPRTLTAEDYQVVLGVERFRCPEVLFQPGMVGEYQVGLDEMVSHSLRRLPNLDSSVKDHMCQSIFLTGGGSLLPGLEQRLETGIRATRPYLSPLKIVRAVDSVMDAWRGASVYAASEMFSTQIFSLQDYNEKGEDWLRRYNIVYSLYD</sequence>
<dbReference type="FunFam" id="3.30.420.40:FF:000122">
    <property type="entry name" value="ARP5 actin-related protein 5 homolog"/>
    <property type="match status" value="1"/>
</dbReference>
<keyword evidence="5" id="KW-0805">Transcription regulation</keyword>
<gene>
    <name evidence="10" type="ORF">FCM35_KLT01338</name>
</gene>
<keyword evidence="7" id="KW-0804">Transcription</keyword>
<accession>A0A833R4U6</accession>
<keyword evidence="4" id="KW-0227">DNA damage</keyword>
<keyword evidence="8" id="KW-0539">Nucleus</keyword>
<feature type="region of interest" description="Disordered" evidence="9">
    <location>
        <begin position="465"/>
        <end position="491"/>
    </location>
</feature>
<evidence type="ECO:0000256" key="5">
    <source>
        <dbReference type="ARBA" id="ARBA00023015"/>
    </source>
</evidence>
<dbReference type="FunFam" id="3.90.640.10:FF:000034">
    <property type="entry name" value="Actin-related protein 5"/>
    <property type="match status" value="1"/>
</dbReference>
<dbReference type="InterPro" id="IPR004000">
    <property type="entry name" value="Actin"/>
</dbReference>
<dbReference type="EMBL" id="SWLB01000010">
    <property type="protein sequence ID" value="KAF3333647.1"/>
    <property type="molecule type" value="Genomic_DNA"/>
</dbReference>
<dbReference type="InterPro" id="IPR043129">
    <property type="entry name" value="ATPase_NBD"/>
</dbReference>
<reference evidence="10" key="1">
    <citation type="submission" date="2020-01" db="EMBL/GenBank/DDBJ databases">
        <title>Genome sequence of Kobresia littledalei, the first chromosome-level genome in the family Cyperaceae.</title>
        <authorList>
            <person name="Qu G."/>
        </authorList>
    </citation>
    <scope>NUCLEOTIDE SEQUENCE</scope>
    <source>
        <strain evidence="10">C.B.Clarke</strain>
        <tissue evidence="10">Leaf</tissue>
    </source>
</reference>
<feature type="compositionally biased region" description="Gly residues" evidence="9">
    <location>
        <begin position="476"/>
        <end position="489"/>
    </location>
</feature>
<dbReference type="Proteomes" id="UP000623129">
    <property type="component" value="Unassembled WGS sequence"/>
</dbReference>
<comment type="similarity">
    <text evidence="2">Belongs to the actin family. ARP5 subfamily.</text>
</comment>